<evidence type="ECO:0000256" key="1">
    <source>
        <dbReference type="SAM" id="MobiDB-lite"/>
    </source>
</evidence>
<comment type="caution">
    <text evidence="2">The sequence shown here is derived from an EMBL/GenBank/DDBJ whole genome shotgun (WGS) entry which is preliminary data.</text>
</comment>
<feature type="region of interest" description="Disordered" evidence="1">
    <location>
        <begin position="123"/>
        <end position="202"/>
    </location>
</feature>
<evidence type="ECO:0000313" key="2">
    <source>
        <dbReference type="EMBL" id="KAJ7704380.1"/>
    </source>
</evidence>
<proteinExistence type="predicted"/>
<accession>A0AAD7GSQ0</accession>
<reference evidence="2" key="1">
    <citation type="submission" date="2023-03" db="EMBL/GenBank/DDBJ databases">
        <title>Massive genome expansion in bonnet fungi (Mycena s.s.) driven by repeated elements and novel gene families across ecological guilds.</title>
        <authorList>
            <consortium name="Lawrence Berkeley National Laboratory"/>
            <person name="Harder C.B."/>
            <person name="Miyauchi S."/>
            <person name="Viragh M."/>
            <person name="Kuo A."/>
            <person name="Thoen E."/>
            <person name="Andreopoulos B."/>
            <person name="Lu D."/>
            <person name="Skrede I."/>
            <person name="Drula E."/>
            <person name="Henrissat B."/>
            <person name="Morin E."/>
            <person name="Kohler A."/>
            <person name="Barry K."/>
            <person name="LaButti K."/>
            <person name="Morin E."/>
            <person name="Salamov A."/>
            <person name="Lipzen A."/>
            <person name="Mereny Z."/>
            <person name="Hegedus B."/>
            <person name="Baldrian P."/>
            <person name="Stursova M."/>
            <person name="Weitz H."/>
            <person name="Taylor A."/>
            <person name="Grigoriev I.V."/>
            <person name="Nagy L.G."/>
            <person name="Martin F."/>
            <person name="Kauserud H."/>
        </authorList>
    </citation>
    <scope>NUCLEOTIDE SEQUENCE</scope>
    <source>
        <strain evidence="2">CBHHK067</strain>
    </source>
</reference>
<protein>
    <submittedName>
        <fullName evidence="2">Uncharacterized protein</fullName>
    </submittedName>
</protein>
<sequence length="202" mass="22400">MTTSRKTPRLALRRLCPPIPSLRPPAYETFTSASACAFYDPTFPPSRSRRRPSLGLRHSPLGAALRRDGYTHTHHTRPFHLPLDTVLRRVCDTRTATDTPIAPPSSRCRPPSTPTRFVNYTLPTPPFLTTPPSVEPATPPIGLQPRQVESSLKMDRRGSAGLGRTSLLPPMPRRPFSLPPPAESPVERTAQVLASYGRKRRA</sequence>
<dbReference type="AlphaFoldDB" id="A0AAD7GSQ0"/>
<organism evidence="2 3">
    <name type="scientific">Mycena rosella</name>
    <name type="common">Pink bonnet</name>
    <name type="synonym">Agaricus rosellus</name>
    <dbReference type="NCBI Taxonomy" id="1033263"/>
    <lineage>
        <taxon>Eukaryota</taxon>
        <taxon>Fungi</taxon>
        <taxon>Dikarya</taxon>
        <taxon>Basidiomycota</taxon>
        <taxon>Agaricomycotina</taxon>
        <taxon>Agaricomycetes</taxon>
        <taxon>Agaricomycetidae</taxon>
        <taxon>Agaricales</taxon>
        <taxon>Marasmiineae</taxon>
        <taxon>Mycenaceae</taxon>
        <taxon>Mycena</taxon>
    </lineage>
</organism>
<dbReference type="EMBL" id="JARKIE010000010">
    <property type="protein sequence ID" value="KAJ7704380.1"/>
    <property type="molecule type" value="Genomic_DNA"/>
</dbReference>
<keyword evidence="3" id="KW-1185">Reference proteome</keyword>
<dbReference type="Proteomes" id="UP001221757">
    <property type="component" value="Unassembled WGS sequence"/>
</dbReference>
<feature type="compositionally biased region" description="Pro residues" evidence="1">
    <location>
        <begin position="123"/>
        <end position="139"/>
    </location>
</feature>
<evidence type="ECO:0000313" key="3">
    <source>
        <dbReference type="Proteomes" id="UP001221757"/>
    </source>
</evidence>
<gene>
    <name evidence="2" type="ORF">B0H17DRAFT_9697</name>
</gene>
<feature type="compositionally biased region" description="Pro residues" evidence="1">
    <location>
        <begin position="169"/>
        <end position="183"/>
    </location>
</feature>
<name>A0AAD7GSQ0_MYCRO</name>